<dbReference type="AlphaFoldDB" id="A0A448YM46"/>
<evidence type="ECO:0000256" key="1">
    <source>
        <dbReference type="SAM" id="MobiDB-lite"/>
    </source>
</evidence>
<dbReference type="EMBL" id="CAACVR010000016">
    <property type="protein sequence ID" value="VEU22014.1"/>
    <property type="molecule type" value="Genomic_DNA"/>
</dbReference>
<feature type="compositionally biased region" description="Low complexity" evidence="1">
    <location>
        <begin position="432"/>
        <end position="448"/>
    </location>
</feature>
<dbReference type="Pfam" id="PF08729">
    <property type="entry name" value="HUN"/>
    <property type="match status" value="1"/>
</dbReference>
<dbReference type="Proteomes" id="UP000290900">
    <property type="component" value="Unassembled WGS sequence"/>
</dbReference>
<proteinExistence type="predicted"/>
<evidence type="ECO:0000259" key="2">
    <source>
        <dbReference type="Pfam" id="PF08729"/>
    </source>
</evidence>
<reference evidence="3 4" key="1">
    <citation type="submission" date="2018-12" db="EMBL/GenBank/DDBJ databases">
        <authorList>
            <person name="Tiukova I."/>
            <person name="Dainat J."/>
        </authorList>
    </citation>
    <scope>NUCLEOTIDE SEQUENCE [LARGE SCALE GENOMIC DNA]</scope>
</reference>
<evidence type="ECO:0000313" key="3">
    <source>
        <dbReference type="EMBL" id="VEU22014.1"/>
    </source>
</evidence>
<feature type="compositionally biased region" description="Acidic residues" evidence="1">
    <location>
        <begin position="213"/>
        <end position="222"/>
    </location>
</feature>
<dbReference type="OrthoDB" id="5576775at2759"/>
<feature type="compositionally biased region" description="Polar residues" evidence="1">
    <location>
        <begin position="421"/>
        <end position="431"/>
    </location>
</feature>
<feature type="compositionally biased region" description="Basic and acidic residues" evidence="1">
    <location>
        <begin position="452"/>
        <end position="482"/>
    </location>
</feature>
<feature type="compositionally biased region" description="Gly residues" evidence="1">
    <location>
        <begin position="140"/>
        <end position="152"/>
    </location>
</feature>
<feature type="domain" description="Hpc2-related" evidence="2">
    <location>
        <begin position="348"/>
        <end position="390"/>
    </location>
</feature>
<protein>
    <submittedName>
        <fullName evidence="3">DEKNAAC103024</fullName>
    </submittedName>
</protein>
<feature type="compositionally biased region" description="Low complexity" evidence="1">
    <location>
        <begin position="86"/>
        <end position="109"/>
    </location>
</feature>
<organism evidence="3 4">
    <name type="scientific">Brettanomyces naardenensis</name>
    <name type="common">Yeast</name>
    <dbReference type="NCBI Taxonomy" id="13370"/>
    <lineage>
        <taxon>Eukaryota</taxon>
        <taxon>Fungi</taxon>
        <taxon>Dikarya</taxon>
        <taxon>Ascomycota</taxon>
        <taxon>Saccharomycotina</taxon>
        <taxon>Pichiomycetes</taxon>
        <taxon>Pichiales</taxon>
        <taxon>Pichiaceae</taxon>
        <taxon>Brettanomyces</taxon>
    </lineage>
</organism>
<sequence length="514" mass="55372">MSDNDSSRQLLPSPSVMTVSTEKKPISIYSLLSEPSAPPLGEDVMEQQGTNSTGARQQHNSTSDITARKHNGTTFYDPITNTTRDSSGSPPTASTPSAATAPQADASSPHRLKMSLSEMMNTDGPKGDEGVASKTSWKSSGGGKPGATGSGASGKSVLSSPNKRSPRRQRRTTQIKHGLLGKSLRSGGGSGSSTDLTGLMRQGSNLEGGNEGDSLEEDLDQDDASKQKDAQLPIISVDIPVARPGVKTSESQITFNVTSLCEDKYGFNAIHPGGRIALDLEDEVDDDMDGEEDEVLAASKVLATPDDVPAPDEEYDEADDIVKQLSLKFRPGMTDDEKEEMVLKELHRRRMEDNKRIGKYDIEDPFIDDEELQFEEQTNKNKDGFFVYYGPWVEPDQSRGGSNGRRRFQSTSSTKRRRTIATDSAVPSRSVSIRSNSNLPSNSSRSNSVLLDADKEVIAKEVQREPKEVQKETSKDASKDGPNKSSGSEVVVAPVIATSSTSNSKIIIGSLPIS</sequence>
<dbReference type="InterPro" id="IPR014840">
    <property type="entry name" value="HRD"/>
</dbReference>
<accession>A0A448YM46</accession>
<feature type="compositionally biased region" description="Polar residues" evidence="1">
    <location>
        <begin position="1"/>
        <end position="20"/>
    </location>
</feature>
<feature type="compositionally biased region" description="Basic residues" evidence="1">
    <location>
        <begin position="164"/>
        <end position="174"/>
    </location>
</feature>
<keyword evidence="4" id="KW-1185">Reference proteome</keyword>
<feature type="region of interest" description="Disordered" evidence="1">
    <location>
        <begin position="392"/>
        <end position="489"/>
    </location>
</feature>
<dbReference type="InParanoid" id="A0A448YM46"/>
<dbReference type="STRING" id="13370.A0A448YM46"/>
<evidence type="ECO:0000313" key="4">
    <source>
        <dbReference type="Proteomes" id="UP000290900"/>
    </source>
</evidence>
<feature type="region of interest" description="Disordered" evidence="1">
    <location>
        <begin position="1"/>
        <end position="231"/>
    </location>
</feature>
<feature type="compositionally biased region" description="Polar residues" evidence="1">
    <location>
        <begin position="47"/>
        <end position="65"/>
    </location>
</feature>
<name>A0A448YM46_BRENA</name>
<feature type="compositionally biased region" description="Basic residues" evidence="1">
    <location>
        <begin position="404"/>
        <end position="419"/>
    </location>
</feature>
<gene>
    <name evidence="3" type="ORF">BRENAR_LOCUS2746</name>
</gene>